<keyword evidence="8" id="KW-0784">Thiamine biosynthesis</keyword>
<dbReference type="Gene3D" id="3.40.190.10">
    <property type="entry name" value="Periplasmic binding protein-like II"/>
    <property type="match status" value="2"/>
</dbReference>
<dbReference type="Proteomes" id="UP000253273">
    <property type="component" value="Chromosome"/>
</dbReference>
<keyword evidence="14" id="KW-1185">Reference proteome</keyword>
<evidence type="ECO:0000256" key="3">
    <source>
        <dbReference type="ARBA" id="ARBA00009406"/>
    </source>
</evidence>
<evidence type="ECO:0000256" key="11">
    <source>
        <dbReference type="ARBA" id="ARBA00048179"/>
    </source>
</evidence>
<dbReference type="GO" id="GO:0016740">
    <property type="term" value="F:transferase activity"/>
    <property type="evidence" value="ECO:0007669"/>
    <property type="project" value="UniProtKB-KW"/>
</dbReference>
<name>A0A345DZC1_9EURY</name>
<keyword evidence="5 13" id="KW-0808">Transferase</keyword>
<dbReference type="GO" id="GO:0009228">
    <property type="term" value="P:thiamine biosynthetic process"/>
    <property type="evidence" value="ECO:0007669"/>
    <property type="project" value="UniProtKB-KW"/>
</dbReference>
<dbReference type="PANTHER" id="PTHR31528:SF1">
    <property type="entry name" value="4-AMINO-5-HYDROXYMETHYL-2-METHYLPYRIMIDINE PHOSPHATE SYNTHASE THI11-RELATED"/>
    <property type="match status" value="1"/>
</dbReference>
<evidence type="ECO:0000256" key="8">
    <source>
        <dbReference type="ARBA" id="ARBA00022977"/>
    </source>
</evidence>
<accession>A0A345DZC1</accession>
<evidence type="ECO:0000256" key="4">
    <source>
        <dbReference type="ARBA" id="ARBA00011738"/>
    </source>
</evidence>
<evidence type="ECO:0000256" key="10">
    <source>
        <dbReference type="ARBA" id="ARBA00033171"/>
    </source>
</evidence>
<proteinExistence type="inferred from homology"/>
<dbReference type="GeneID" id="37282117"/>
<dbReference type="PROSITE" id="PS51318">
    <property type="entry name" value="TAT"/>
    <property type="match status" value="1"/>
</dbReference>
<dbReference type="InterPro" id="IPR015168">
    <property type="entry name" value="SsuA/THI5"/>
</dbReference>
<comment type="function">
    <text evidence="1">Responsible for the formation of the pyrimidine heterocycle in the thiamine biosynthesis pathway. Catalyzes the formation of hydroxymethylpyrimidine phosphate (HMP-P) from histidine and pyridoxal phosphate (PLP). The protein uses PLP and the active site histidine to form HMP-P, generating an inactive enzyme. The enzyme can only undergo a single turnover, which suggests it is a suicide enzyme.</text>
</comment>
<evidence type="ECO:0000313" key="14">
    <source>
        <dbReference type="Proteomes" id="UP000253273"/>
    </source>
</evidence>
<protein>
    <recommendedName>
        <fullName evidence="10">Thiamine pyrimidine synthase</fullName>
    </recommendedName>
</protein>
<dbReference type="PANTHER" id="PTHR31528">
    <property type="entry name" value="4-AMINO-5-HYDROXYMETHYL-2-METHYLPYRIMIDINE PHOSPHATE SYNTHASE THI11-RELATED"/>
    <property type="match status" value="1"/>
</dbReference>
<comment type="subunit">
    <text evidence="4">Homodimer.</text>
</comment>
<keyword evidence="9" id="KW-0408">Iron</keyword>
<dbReference type="PROSITE" id="PS51257">
    <property type="entry name" value="PROKAR_LIPOPROTEIN"/>
    <property type="match status" value="1"/>
</dbReference>
<evidence type="ECO:0000256" key="9">
    <source>
        <dbReference type="ARBA" id="ARBA00023004"/>
    </source>
</evidence>
<comment type="catalytic activity">
    <reaction evidence="11">
        <text>N(6)-(pyridoxal phosphate)-L-lysyl-[4-amino-5-hydroxymethyl-2-methylpyrimidine phosphate synthase] + L-histidyl-[4-amino-5-hydroxymethyl-2-methylpyrimidine phosphate synthase] + 2 Fe(3+) + 4 H2O = L-lysyl-[4-amino-5-hydroxymethyl-2-methylpyrimidine phosphate synthase] + (2S)-2-amino-5-hydroxy-4-oxopentanoyl-[4-amino-5-hydroxymethyl-2-methylpyrimidine phosphate synthase] + 4-amino-2-methyl-5-(phosphooxymethyl)pyrimidine + 3-oxopropanoate + 2 Fe(2+) + 2 H(+)</text>
        <dbReference type="Rhea" id="RHEA:65756"/>
        <dbReference type="Rhea" id="RHEA-COMP:16892"/>
        <dbReference type="Rhea" id="RHEA-COMP:16893"/>
        <dbReference type="Rhea" id="RHEA-COMP:16894"/>
        <dbReference type="Rhea" id="RHEA-COMP:16895"/>
        <dbReference type="ChEBI" id="CHEBI:15377"/>
        <dbReference type="ChEBI" id="CHEBI:15378"/>
        <dbReference type="ChEBI" id="CHEBI:29033"/>
        <dbReference type="ChEBI" id="CHEBI:29034"/>
        <dbReference type="ChEBI" id="CHEBI:29969"/>
        <dbReference type="ChEBI" id="CHEBI:29979"/>
        <dbReference type="ChEBI" id="CHEBI:33190"/>
        <dbReference type="ChEBI" id="CHEBI:58354"/>
        <dbReference type="ChEBI" id="CHEBI:143915"/>
        <dbReference type="ChEBI" id="CHEBI:157692"/>
    </reaction>
    <physiologicalReaction direction="left-to-right" evidence="11">
        <dbReference type="Rhea" id="RHEA:65757"/>
    </physiologicalReaction>
</comment>
<evidence type="ECO:0000259" key="12">
    <source>
        <dbReference type="Pfam" id="PF09084"/>
    </source>
</evidence>
<sequence length="372" mass="39653">MSRERMTRRDMLGAAGATAVFGLAGCVGGTGGGSGDGGGASATSTPTESTDLSVILNWKPNATQAGYFVADRNGFYEEEGLNVDLVPGQGGGFAAKQVGLGNQDLGLGTGVALLQARNRDLDIRSYAGAQDSNAAIYTVEEEFGGTLTEPSQLAGKRIAVVAESAKTMTYLQMLLEEEGIREDVELVNVGVEQQTSNLLSGNVDAAVGIFSDSLGLQRKGYDASMLWLANYTPAIGRTVFTRPEYAAENPDAIRGFLRATARGWAWASNDPEGAMDRMVEARPSLSKSREIGVLKMKYTAKNLVLSETVREHGWGHQRADTWDRVVTSLAENDVIESGTTADGVWTNDYLDTDTDYVGSYAAQVSTDYDLPV</sequence>
<comment type="similarity">
    <text evidence="3">Belongs to the NMT1/THI5 family.</text>
</comment>
<dbReference type="SUPFAM" id="SSF53850">
    <property type="entry name" value="Periplasmic binding protein-like II"/>
    <property type="match status" value="1"/>
</dbReference>
<evidence type="ECO:0000256" key="1">
    <source>
        <dbReference type="ARBA" id="ARBA00003469"/>
    </source>
</evidence>
<dbReference type="AlphaFoldDB" id="A0A345DZC1"/>
<evidence type="ECO:0000256" key="7">
    <source>
        <dbReference type="ARBA" id="ARBA00022898"/>
    </source>
</evidence>
<dbReference type="EMBL" id="CP031150">
    <property type="protein sequence ID" value="AXG05293.1"/>
    <property type="molecule type" value="Genomic_DNA"/>
</dbReference>
<dbReference type="KEGG" id="haj:DU500_01990"/>
<feature type="domain" description="SsuA/THI5-like" evidence="12">
    <location>
        <begin position="62"/>
        <end position="274"/>
    </location>
</feature>
<dbReference type="InterPro" id="IPR027939">
    <property type="entry name" value="NMT1/THI5"/>
</dbReference>
<dbReference type="RefSeq" id="WP_114584443.1">
    <property type="nucleotide sequence ID" value="NZ_CP031150.1"/>
</dbReference>
<dbReference type="InterPro" id="IPR006311">
    <property type="entry name" value="TAT_signal"/>
</dbReference>
<evidence type="ECO:0000256" key="2">
    <source>
        <dbReference type="ARBA" id="ARBA00004948"/>
    </source>
</evidence>
<dbReference type="GO" id="GO:0046872">
    <property type="term" value="F:metal ion binding"/>
    <property type="evidence" value="ECO:0007669"/>
    <property type="project" value="UniProtKB-KW"/>
</dbReference>
<gene>
    <name evidence="13" type="ORF">DU500_01990</name>
</gene>
<evidence type="ECO:0000256" key="6">
    <source>
        <dbReference type="ARBA" id="ARBA00022723"/>
    </source>
</evidence>
<comment type="pathway">
    <text evidence="2">Cofactor biosynthesis; thiamine diphosphate biosynthesis.</text>
</comment>
<keyword evidence="6" id="KW-0479">Metal-binding</keyword>
<dbReference type="Pfam" id="PF09084">
    <property type="entry name" value="NMT1"/>
    <property type="match status" value="1"/>
</dbReference>
<keyword evidence="7" id="KW-0663">Pyridoxal phosphate</keyword>
<evidence type="ECO:0000313" key="13">
    <source>
        <dbReference type="EMBL" id="AXG05293.1"/>
    </source>
</evidence>
<dbReference type="OrthoDB" id="303025at2157"/>
<evidence type="ECO:0000256" key="5">
    <source>
        <dbReference type="ARBA" id="ARBA00022679"/>
    </source>
</evidence>
<organism evidence="13 14">
    <name type="scientific">Haloplanus rubicundus</name>
    <dbReference type="NCBI Taxonomy" id="1547898"/>
    <lineage>
        <taxon>Archaea</taxon>
        <taxon>Methanobacteriati</taxon>
        <taxon>Methanobacteriota</taxon>
        <taxon>Stenosarchaea group</taxon>
        <taxon>Halobacteria</taxon>
        <taxon>Halobacteriales</taxon>
        <taxon>Haloferacaceae</taxon>
        <taxon>Haloplanus</taxon>
    </lineage>
</organism>
<reference evidence="13 14" key="1">
    <citation type="submission" date="2018-07" db="EMBL/GenBank/DDBJ databases">
        <title>Genome sequences of Haloplanus sp. CBA1113.</title>
        <authorList>
            <person name="Kim Y.B."/>
            <person name="Roh S.W."/>
        </authorList>
    </citation>
    <scope>NUCLEOTIDE SEQUENCE [LARGE SCALE GENOMIC DNA]</scope>
    <source>
        <strain evidence="13 14">CBA1113</strain>
    </source>
</reference>